<proteinExistence type="predicted"/>
<evidence type="ECO:0000313" key="3">
    <source>
        <dbReference type="EMBL" id="AMY07848.1"/>
    </source>
</evidence>
<keyword evidence="4" id="KW-1185">Reference proteome</keyword>
<evidence type="ECO:0000313" key="4">
    <source>
        <dbReference type="Proteomes" id="UP000076079"/>
    </source>
</evidence>
<dbReference type="SUPFAM" id="SSF48208">
    <property type="entry name" value="Six-hairpin glycosidases"/>
    <property type="match status" value="1"/>
</dbReference>
<dbReference type="InterPro" id="IPR012878">
    <property type="entry name" value="Beta-AFase-like_GH127_cat"/>
</dbReference>
<dbReference type="AlphaFoldDB" id="A0A143PIC5"/>
<accession>A0A143PIC5</accession>
<evidence type="ECO:0008006" key="5">
    <source>
        <dbReference type="Google" id="ProtNLM"/>
    </source>
</evidence>
<dbReference type="InterPro" id="IPR008928">
    <property type="entry name" value="6-hairpin_glycosidase_sf"/>
</dbReference>
<dbReference type="EMBL" id="CP015136">
    <property type="protein sequence ID" value="AMY07848.1"/>
    <property type="molecule type" value="Genomic_DNA"/>
</dbReference>
<dbReference type="KEGG" id="abac:LuPra_01029"/>
<dbReference type="STRING" id="1855912.LuPra_01029"/>
<dbReference type="InterPro" id="IPR006311">
    <property type="entry name" value="TAT_signal"/>
</dbReference>
<dbReference type="OrthoDB" id="9757939at2"/>
<organism evidence="3 4">
    <name type="scientific">Luteitalea pratensis</name>
    <dbReference type="NCBI Taxonomy" id="1855912"/>
    <lineage>
        <taxon>Bacteria</taxon>
        <taxon>Pseudomonadati</taxon>
        <taxon>Acidobacteriota</taxon>
        <taxon>Vicinamibacteria</taxon>
        <taxon>Vicinamibacterales</taxon>
        <taxon>Vicinamibacteraceae</taxon>
        <taxon>Luteitalea</taxon>
    </lineage>
</organism>
<dbReference type="PANTHER" id="PTHR31151">
    <property type="entry name" value="PROLINE-TRNA LIGASE (DUF1680)"/>
    <property type="match status" value="1"/>
</dbReference>
<dbReference type="Proteomes" id="UP000076079">
    <property type="component" value="Chromosome"/>
</dbReference>
<name>A0A143PIC5_LUTPR</name>
<dbReference type="GO" id="GO:0005975">
    <property type="term" value="P:carbohydrate metabolic process"/>
    <property type="evidence" value="ECO:0007669"/>
    <property type="project" value="InterPro"/>
</dbReference>
<dbReference type="PROSITE" id="PS51318">
    <property type="entry name" value="TAT"/>
    <property type="match status" value="1"/>
</dbReference>
<protein>
    <recommendedName>
        <fullName evidence="5">Non-reducing end beta-L-arabinofuranosidase</fullName>
    </recommendedName>
</protein>
<dbReference type="PANTHER" id="PTHR31151:SF0">
    <property type="entry name" value="PROLINE-TRNA LIGASE (DUF1680)"/>
    <property type="match status" value="1"/>
</dbReference>
<dbReference type="PATRIC" id="fig|1813736.3.peg.1076"/>
<sequence length="673" mass="74895">MNRRNFLAGVAGAAVVGPTLTAQTGTAPAAGRAEGDLAAPHFRPLPLGTIQPAGWLRRQLQIQADGLTGHLDEFWPDVARSRWFGGEAEGWERAPYWLDGAIPLAWQLRDTALQARITTYVDHIVTHQRKDGWYGPYPLDAVATRYDMWAILLANKVLAQYHEATGDARVLEAVTRSVRAMAAGLSRTPLYDWGRFRWYEGLVPIFHVYERSREPWLLDLARTLRTQGVDFSRVFASGDIAIPTPRRGLWTWTRHVVNLAMATKAAALSWRLDQRPEDRAFATEMIETLDRHHGQVNGMFSGDECVSGRNPLQGTELCAVVEFMYSLEHLFAVFGTVAFADRLERVAFNALPATIAPDGWSHQYDQQVNQAQCTINPEHGWSTNGPESNLFGLEPNYGCCTSNMHQGWPKFVAHAWMRSADDGLVAAAWGPCELSTTVRDVPVTVSVVTDYPFREEITVTVAAGRPVRFPLHLRVPAWADGASLRVANGATQPLAAGTLHRLERTWPASTTVMLRLPMTPRVTERYHRALSIERGPLVYALKIGEQWTRVNAAAPHREPPHADYEVRPTTPWNYGLVLDPAHPEASLSFDERPIGAQPFSPDGAGMVASVPARRIPDWKLAHGWAAEMAIPERDWSDPARPVTTEPQETVTLIPYGCTNLRIAEFPRLPPPRA</sequence>
<feature type="domain" description="Non-reducing end beta-L-arabinofuranosidase-like GH127 middle" evidence="2">
    <location>
        <begin position="427"/>
        <end position="518"/>
    </location>
</feature>
<dbReference type="RefSeq" id="WP_110169749.1">
    <property type="nucleotide sequence ID" value="NZ_CP015136.1"/>
</dbReference>
<evidence type="ECO:0000259" key="2">
    <source>
        <dbReference type="Pfam" id="PF20736"/>
    </source>
</evidence>
<dbReference type="InterPro" id="IPR049046">
    <property type="entry name" value="Beta-AFase-like_GH127_middle"/>
</dbReference>
<reference evidence="4" key="2">
    <citation type="submission" date="2016-04" db="EMBL/GenBank/DDBJ databases">
        <title>First Complete Genome Sequence of a Subdivision 6 Acidobacterium.</title>
        <authorList>
            <person name="Huang S."/>
            <person name="Vieira S."/>
            <person name="Bunk B."/>
            <person name="Riedel T."/>
            <person name="Sproeer C."/>
            <person name="Overmann J."/>
        </authorList>
    </citation>
    <scope>NUCLEOTIDE SEQUENCE [LARGE SCALE GENOMIC DNA]</scope>
    <source>
        <strain evidence="4">DSM 100886 HEG_-6_39</strain>
    </source>
</reference>
<reference evidence="3 4" key="1">
    <citation type="journal article" date="2016" name="Genome Announc.">
        <title>First Complete Genome Sequence of a Subdivision 6 Acidobacterium Strain.</title>
        <authorList>
            <person name="Huang S."/>
            <person name="Vieira S."/>
            <person name="Bunk B."/>
            <person name="Riedel T."/>
            <person name="Sproer C."/>
            <person name="Overmann J."/>
        </authorList>
    </citation>
    <scope>NUCLEOTIDE SEQUENCE [LARGE SCALE GENOMIC DNA]</scope>
    <source>
        <strain evidence="4">DSM 100886 HEG_-6_39</strain>
    </source>
</reference>
<dbReference type="Pfam" id="PF20736">
    <property type="entry name" value="Glyco_hydro127M"/>
    <property type="match status" value="1"/>
</dbReference>
<dbReference type="Pfam" id="PF07944">
    <property type="entry name" value="Beta-AFase-like_GH127_cat"/>
    <property type="match status" value="1"/>
</dbReference>
<evidence type="ECO:0000259" key="1">
    <source>
        <dbReference type="Pfam" id="PF07944"/>
    </source>
</evidence>
<feature type="domain" description="Non-reducing end beta-L-arabinofuranosidase-like GH127 catalytic" evidence="1">
    <location>
        <begin position="96"/>
        <end position="411"/>
    </location>
</feature>
<gene>
    <name evidence="3" type="ORF">LuPra_01029</name>
</gene>